<organism evidence="2 3">
    <name type="scientific">Paraburkholderia acidisoli</name>
    <dbReference type="NCBI Taxonomy" id="2571748"/>
    <lineage>
        <taxon>Bacteria</taxon>
        <taxon>Pseudomonadati</taxon>
        <taxon>Pseudomonadota</taxon>
        <taxon>Betaproteobacteria</taxon>
        <taxon>Burkholderiales</taxon>
        <taxon>Burkholderiaceae</taxon>
        <taxon>Paraburkholderia</taxon>
    </lineage>
</organism>
<feature type="region of interest" description="Disordered" evidence="1">
    <location>
        <begin position="31"/>
        <end position="73"/>
    </location>
</feature>
<reference evidence="2 3" key="1">
    <citation type="submission" date="2019-12" db="EMBL/GenBank/DDBJ databases">
        <title>Paraburkholderia acidiphila 7Q-K02 sp. nov and Paraburkholderia acidisoli DHF22 sp. nov., two strains isolated from forest soil.</title>
        <authorList>
            <person name="Gao Z."/>
            <person name="Qiu L."/>
        </authorList>
    </citation>
    <scope>NUCLEOTIDE SEQUENCE [LARGE SCALE GENOMIC DNA]</scope>
    <source>
        <strain evidence="2 3">DHF22</strain>
    </source>
</reference>
<gene>
    <name evidence="2" type="ORF">FAZ98_00990</name>
</gene>
<evidence type="ECO:0000313" key="2">
    <source>
        <dbReference type="EMBL" id="QGZ60421.1"/>
    </source>
</evidence>
<proteinExistence type="predicted"/>
<accession>A0A7Z2GER2</accession>
<sequence length="73" mass="8474">MRFSLALVVIRPRGRLRRSYRAVRTIKLPVPHVTRPPYRRNQRDETSATKASDKRATNESNKRQRRTPATSSG</sequence>
<dbReference type="AlphaFoldDB" id="A0A7Z2GER2"/>
<dbReference type="Proteomes" id="UP000433577">
    <property type="component" value="Chromosome 1"/>
</dbReference>
<evidence type="ECO:0000313" key="3">
    <source>
        <dbReference type="Proteomes" id="UP000433577"/>
    </source>
</evidence>
<feature type="compositionally biased region" description="Basic and acidic residues" evidence="1">
    <location>
        <begin position="41"/>
        <end position="62"/>
    </location>
</feature>
<evidence type="ECO:0000256" key="1">
    <source>
        <dbReference type="SAM" id="MobiDB-lite"/>
    </source>
</evidence>
<protein>
    <submittedName>
        <fullName evidence="2">Uncharacterized protein</fullName>
    </submittedName>
</protein>
<name>A0A7Z2GER2_9BURK</name>
<dbReference type="KEGG" id="pacs:FAZ98_00990"/>
<dbReference type="EMBL" id="CP046913">
    <property type="protein sequence ID" value="QGZ60421.1"/>
    <property type="molecule type" value="Genomic_DNA"/>
</dbReference>
<keyword evidence="3" id="KW-1185">Reference proteome</keyword>